<evidence type="ECO:0000259" key="5">
    <source>
        <dbReference type="PROSITE" id="PS50932"/>
    </source>
</evidence>
<dbReference type="SUPFAM" id="SSF47413">
    <property type="entry name" value="lambda repressor-like DNA-binding domains"/>
    <property type="match status" value="1"/>
</dbReference>
<dbReference type="Proteomes" id="UP000542776">
    <property type="component" value="Unassembled WGS sequence"/>
</dbReference>
<dbReference type="Pfam" id="PF13377">
    <property type="entry name" value="Peripla_BP_3"/>
    <property type="match status" value="1"/>
</dbReference>
<dbReference type="PANTHER" id="PTHR30146">
    <property type="entry name" value="LACI-RELATED TRANSCRIPTIONAL REPRESSOR"/>
    <property type="match status" value="1"/>
</dbReference>
<proteinExistence type="predicted"/>
<gene>
    <name evidence="7" type="ORF">GGR04_002076</name>
</gene>
<keyword evidence="8" id="KW-1185">Reference proteome</keyword>
<dbReference type="InterPro" id="IPR000843">
    <property type="entry name" value="HTH_LacI"/>
</dbReference>
<dbReference type="InterPro" id="IPR010982">
    <property type="entry name" value="Lambda_DNA-bd_dom_sf"/>
</dbReference>
<dbReference type="CDD" id="cd01392">
    <property type="entry name" value="HTH_LacI"/>
    <property type="match status" value="1"/>
</dbReference>
<dbReference type="PANTHER" id="PTHR30146:SF148">
    <property type="entry name" value="HTH-TYPE TRANSCRIPTIONAL REPRESSOR PURR-RELATED"/>
    <property type="match status" value="1"/>
</dbReference>
<evidence type="ECO:0000256" key="4">
    <source>
        <dbReference type="ARBA" id="ARBA00023163"/>
    </source>
</evidence>
<dbReference type="PROSITE" id="PS50932">
    <property type="entry name" value="HTH_LACI_2"/>
    <property type="match status" value="1"/>
</dbReference>
<evidence type="ECO:0000256" key="3">
    <source>
        <dbReference type="ARBA" id="ARBA00023125"/>
    </source>
</evidence>
<keyword evidence="4" id="KW-0804">Transcription</keyword>
<keyword evidence="2" id="KW-0805">Transcription regulation</keyword>
<feature type="domain" description="HTH cro/C1-type" evidence="6">
    <location>
        <begin position="8"/>
        <end position="51"/>
    </location>
</feature>
<reference evidence="7 8" key="1">
    <citation type="submission" date="2020-08" db="EMBL/GenBank/DDBJ databases">
        <title>Genomic Encyclopedia of Type Strains, Phase IV (KMG-IV): sequencing the most valuable type-strain genomes for metagenomic binning, comparative biology and taxonomic classification.</title>
        <authorList>
            <person name="Goeker M."/>
        </authorList>
    </citation>
    <scope>NUCLEOTIDE SEQUENCE [LARGE SCALE GENOMIC DNA]</scope>
    <source>
        <strain evidence="7 8">DSM 102238</strain>
    </source>
</reference>
<sequence length="342" mass="37162">MERLRHRTMEQFAKASGISRPTLSKYFEDPGSVRPSMRERIEAALLQSDYQPNIYARNLNRKRTKNIGIVVPHTTDPFYSELVNRLDQHCRAANYWPIIVSAHGTSNGEVEAYDLMFAVKAAGVIVTPLENRASEKLGALIETDVPLVYCDLAPDDRAPAVRNDNVQSIETMVSYLCRTGSAPAYLDGPVVSSNTIERRETYARAMEALGHEPVFLGRSRAGSTTHEAFAYDTMLDILDSGPLPATTILFSSDRAALGALAASFARRVSVGKRKSATLRIAGHDDIPISRYATPPLTTMAQDIDGIAASSVSLLLDLIAGNASPNATGGIDLPAKLMIRQSA</sequence>
<evidence type="ECO:0000256" key="2">
    <source>
        <dbReference type="ARBA" id="ARBA00023015"/>
    </source>
</evidence>
<name>A0A7W6H4E0_9HYPH</name>
<evidence type="ECO:0000313" key="7">
    <source>
        <dbReference type="EMBL" id="MBB3998237.1"/>
    </source>
</evidence>
<dbReference type="InterPro" id="IPR001387">
    <property type="entry name" value="Cro/C1-type_HTH"/>
</dbReference>
<dbReference type="SUPFAM" id="SSF53822">
    <property type="entry name" value="Periplasmic binding protein-like I"/>
    <property type="match status" value="1"/>
</dbReference>
<dbReference type="Gene3D" id="1.10.260.40">
    <property type="entry name" value="lambda repressor-like DNA-binding domains"/>
    <property type="match status" value="1"/>
</dbReference>
<evidence type="ECO:0000256" key="1">
    <source>
        <dbReference type="ARBA" id="ARBA00022491"/>
    </source>
</evidence>
<dbReference type="GO" id="GO:0003700">
    <property type="term" value="F:DNA-binding transcription factor activity"/>
    <property type="evidence" value="ECO:0007669"/>
    <property type="project" value="TreeGrafter"/>
</dbReference>
<keyword evidence="3 7" id="KW-0238">DNA-binding</keyword>
<dbReference type="Pfam" id="PF00356">
    <property type="entry name" value="LacI"/>
    <property type="match status" value="1"/>
</dbReference>
<dbReference type="SMART" id="SM00354">
    <property type="entry name" value="HTH_LACI"/>
    <property type="match status" value="1"/>
</dbReference>
<feature type="domain" description="HTH lacI-type" evidence="5">
    <location>
        <begin position="7"/>
        <end position="61"/>
    </location>
</feature>
<dbReference type="EMBL" id="JACIEK010000004">
    <property type="protein sequence ID" value="MBB3998237.1"/>
    <property type="molecule type" value="Genomic_DNA"/>
</dbReference>
<dbReference type="CDD" id="cd06267">
    <property type="entry name" value="PBP1_LacI_sugar_binding-like"/>
    <property type="match status" value="1"/>
</dbReference>
<dbReference type="RefSeq" id="WP_183199770.1">
    <property type="nucleotide sequence ID" value="NZ_JACIEK010000004.1"/>
</dbReference>
<organism evidence="7 8">
    <name type="scientific">Aureimonas pseudogalii</name>
    <dbReference type="NCBI Taxonomy" id="1744844"/>
    <lineage>
        <taxon>Bacteria</taxon>
        <taxon>Pseudomonadati</taxon>
        <taxon>Pseudomonadota</taxon>
        <taxon>Alphaproteobacteria</taxon>
        <taxon>Hyphomicrobiales</taxon>
        <taxon>Aurantimonadaceae</taxon>
        <taxon>Aureimonas</taxon>
    </lineage>
</organism>
<protein>
    <submittedName>
        <fullName evidence="7">DNA-binding LacI/PurR family transcriptional regulator</fullName>
    </submittedName>
</protein>
<dbReference type="InterPro" id="IPR046335">
    <property type="entry name" value="LacI/GalR-like_sensor"/>
</dbReference>
<accession>A0A7W6H4E0</accession>
<evidence type="ECO:0000259" key="6">
    <source>
        <dbReference type="PROSITE" id="PS50943"/>
    </source>
</evidence>
<dbReference type="Gene3D" id="3.40.50.2300">
    <property type="match status" value="2"/>
</dbReference>
<comment type="caution">
    <text evidence="7">The sequence shown here is derived from an EMBL/GenBank/DDBJ whole genome shotgun (WGS) entry which is preliminary data.</text>
</comment>
<dbReference type="GO" id="GO:0000976">
    <property type="term" value="F:transcription cis-regulatory region binding"/>
    <property type="evidence" value="ECO:0007669"/>
    <property type="project" value="TreeGrafter"/>
</dbReference>
<dbReference type="InterPro" id="IPR028082">
    <property type="entry name" value="Peripla_BP_I"/>
</dbReference>
<dbReference type="AlphaFoldDB" id="A0A7W6H4E0"/>
<keyword evidence="1" id="KW-0678">Repressor</keyword>
<dbReference type="PROSITE" id="PS50943">
    <property type="entry name" value="HTH_CROC1"/>
    <property type="match status" value="1"/>
</dbReference>
<evidence type="ECO:0000313" key="8">
    <source>
        <dbReference type="Proteomes" id="UP000542776"/>
    </source>
</evidence>